<sequence>MKGTNNNSVSLAGEFAVLSQLALRGYDANMTLGRTKSVDILVSDPKNLKMYKLEVKTNYQNSRNKPQVSRVHGKAVSGWIMHKKHEEIVDPDLFYCFVNIGKQTNIFKFYIVPSKIVAKYVKEEHQHWLDEKKKEGKKVKDAEMRILRMGLKGEKYIVSTPTAEQYEDNWEFNK</sequence>
<accession>A0A1F4Y002</accession>
<dbReference type="InterPro" id="IPR011856">
    <property type="entry name" value="tRNA_endonuc-like_dom_sf"/>
</dbReference>
<comment type="caution">
    <text evidence="1">The sequence shown here is derived from an EMBL/GenBank/DDBJ whole genome shotgun (WGS) entry which is preliminary data.</text>
</comment>
<evidence type="ECO:0000313" key="1">
    <source>
        <dbReference type="EMBL" id="OGC87211.1"/>
    </source>
</evidence>
<organism evidence="1 2">
    <name type="scientific">Candidatus Adlerbacteria bacterium RIFCSPLOWO2_01_FULL_54_21b</name>
    <dbReference type="NCBI Taxonomy" id="1797245"/>
    <lineage>
        <taxon>Bacteria</taxon>
        <taxon>Candidatus Adleribacteriota</taxon>
    </lineage>
</organism>
<dbReference type="AlphaFoldDB" id="A0A1F4Y002"/>
<evidence type="ECO:0008006" key="3">
    <source>
        <dbReference type="Google" id="ProtNLM"/>
    </source>
</evidence>
<name>A0A1F4Y002_9BACT</name>
<protein>
    <recommendedName>
        <fullName evidence="3">Aspartate ammonia-lyase</fullName>
    </recommendedName>
</protein>
<dbReference type="EMBL" id="MEWZ01000006">
    <property type="protein sequence ID" value="OGC87211.1"/>
    <property type="molecule type" value="Genomic_DNA"/>
</dbReference>
<dbReference type="STRING" id="1797245.A2949_00740"/>
<dbReference type="Gene3D" id="3.40.1350.10">
    <property type="match status" value="1"/>
</dbReference>
<gene>
    <name evidence="1" type="ORF">A2949_00740</name>
</gene>
<evidence type="ECO:0000313" key="2">
    <source>
        <dbReference type="Proteomes" id="UP000178585"/>
    </source>
</evidence>
<proteinExistence type="predicted"/>
<reference evidence="1 2" key="1">
    <citation type="journal article" date="2016" name="Nat. Commun.">
        <title>Thousands of microbial genomes shed light on interconnected biogeochemical processes in an aquifer system.</title>
        <authorList>
            <person name="Anantharaman K."/>
            <person name="Brown C.T."/>
            <person name="Hug L.A."/>
            <person name="Sharon I."/>
            <person name="Castelle C.J."/>
            <person name="Probst A.J."/>
            <person name="Thomas B.C."/>
            <person name="Singh A."/>
            <person name="Wilkins M.J."/>
            <person name="Karaoz U."/>
            <person name="Brodie E.L."/>
            <person name="Williams K.H."/>
            <person name="Hubbard S.S."/>
            <person name="Banfield J.F."/>
        </authorList>
    </citation>
    <scope>NUCLEOTIDE SEQUENCE [LARGE SCALE GENOMIC DNA]</scope>
</reference>
<dbReference type="Proteomes" id="UP000178585">
    <property type="component" value="Unassembled WGS sequence"/>
</dbReference>
<dbReference type="GO" id="GO:0003676">
    <property type="term" value="F:nucleic acid binding"/>
    <property type="evidence" value="ECO:0007669"/>
    <property type="project" value="InterPro"/>
</dbReference>